<evidence type="ECO:0000313" key="3">
    <source>
        <dbReference type="Proteomes" id="UP000499080"/>
    </source>
</evidence>
<reference evidence="2 3" key="1">
    <citation type="journal article" date="2019" name="Sci. Rep.">
        <title>Orb-weaving spider Araneus ventricosus genome elucidates the spidroin gene catalogue.</title>
        <authorList>
            <person name="Kono N."/>
            <person name="Nakamura H."/>
            <person name="Ohtoshi R."/>
            <person name="Moran D.A.P."/>
            <person name="Shinohara A."/>
            <person name="Yoshida Y."/>
            <person name="Fujiwara M."/>
            <person name="Mori M."/>
            <person name="Tomita M."/>
            <person name="Arakawa K."/>
        </authorList>
    </citation>
    <scope>NUCLEOTIDE SEQUENCE [LARGE SCALE GENOMIC DNA]</scope>
</reference>
<dbReference type="Proteomes" id="UP000499080">
    <property type="component" value="Unassembled WGS sequence"/>
</dbReference>
<dbReference type="AlphaFoldDB" id="A0A4Y2RM31"/>
<dbReference type="EMBL" id="BGPR01017664">
    <property type="protein sequence ID" value="GBN76854.1"/>
    <property type="molecule type" value="Genomic_DNA"/>
</dbReference>
<sequence>MRAGTLHAIVNQCPHVWCRNIENGIPLQLVVLVTSAVQEIRAGSSWLKRDFNLTKQSTDSVATIFRRVLQSHKANTTSGRGDLVGRSRQRMVGSVASSGPDSTEDPPCLWS</sequence>
<evidence type="ECO:0000313" key="2">
    <source>
        <dbReference type="EMBL" id="GBN76854.1"/>
    </source>
</evidence>
<organism evidence="2 3">
    <name type="scientific">Araneus ventricosus</name>
    <name type="common">Orbweaver spider</name>
    <name type="synonym">Epeira ventricosa</name>
    <dbReference type="NCBI Taxonomy" id="182803"/>
    <lineage>
        <taxon>Eukaryota</taxon>
        <taxon>Metazoa</taxon>
        <taxon>Ecdysozoa</taxon>
        <taxon>Arthropoda</taxon>
        <taxon>Chelicerata</taxon>
        <taxon>Arachnida</taxon>
        <taxon>Araneae</taxon>
        <taxon>Araneomorphae</taxon>
        <taxon>Entelegynae</taxon>
        <taxon>Araneoidea</taxon>
        <taxon>Araneidae</taxon>
        <taxon>Araneus</taxon>
    </lineage>
</organism>
<evidence type="ECO:0000256" key="1">
    <source>
        <dbReference type="SAM" id="MobiDB-lite"/>
    </source>
</evidence>
<protein>
    <submittedName>
        <fullName evidence="2">Uncharacterized protein</fullName>
    </submittedName>
</protein>
<comment type="caution">
    <text evidence="2">The sequence shown here is derived from an EMBL/GenBank/DDBJ whole genome shotgun (WGS) entry which is preliminary data.</text>
</comment>
<name>A0A4Y2RM31_ARAVE</name>
<keyword evidence="3" id="KW-1185">Reference proteome</keyword>
<proteinExistence type="predicted"/>
<gene>
    <name evidence="2" type="ORF">AVEN_187311_1</name>
</gene>
<accession>A0A4Y2RM31</accession>
<feature type="region of interest" description="Disordered" evidence="1">
    <location>
        <begin position="74"/>
        <end position="111"/>
    </location>
</feature>